<dbReference type="PRINTS" id="PR00081">
    <property type="entry name" value="GDHRDH"/>
</dbReference>
<dbReference type="InterPro" id="IPR051019">
    <property type="entry name" value="VLCFA-Steroid_DH"/>
</dbReference>
<keyword evidence="4" id="KW-1133">Transmembrane helix</keyword>
<dbReference type="PIRSF" id="PIRSF000126">
    <property type="entry name" value="11-beta-HSD1"/>
    <property type="match status" value="1"/>
</dbReference>
<keyword evidence="3" id="KW-0560">Oxidoreductase</keyword>
<dbReference type="InterPro" id="IPR020904">
    <property type="entry name" value="Sc_DH/Rdtase_CS"/>
</dbReference>
<dbReference type="PROSITE" id="PS00061">
    <property type="entry name" value="ADH_SHORT"/>
    <property type="match status" value="1"/>
</dbReference>
<dbReference type="GO" id="GO:0016491">
    <property type="term" value="F:oxidoreductase activity"/>
    <property type="evidence" value="ECO:0007669"/>
    <property type="project" value="UniProtKB-KW"/>
</dbReference>
<evidence type="ECO:0000313" key="5">
    <source>
        <dbReference type="EMBL" id="KAA3682189.1"/>
    </source>
</evidence>
<dbReference type="Proteomes" id="UP000324629">
    <property type="component" value="Unassembled WGS sequence"/>
</dbReference>
<dbReference type="InterPro" id="IPR036291">
    <property type="entry name" value="NAD(P)-bd_dom_sf"/>
</dbReference>
<comment type="caution">
    <text evidence="5">The sequence shown here is derived from an EMBL/GenBank/DDBJ whole genome shotgun (WGS) entry which is preliminary data.</text>
</comment>
<comment type="similarity">
    <text evidence="2">Belongs to the short-chain dehydrogenases/reductases (SDR) family.</text>
</comment>
<dbReference type="PANTHER" id="PTHR43899">
    <property type="entry name" value="RH59310P"/>
    <property type="match status" value="1"/>
</dbReference>
<dbReference type="PANTHER" id="PTHR43899:SF13">
    <property type="entry name" value="RH59310P"/>
    <property type="match status" value="1"/>
</dbReference>
<sequence>MFLKILVILIISPFIWKTLIPLLRILICYTIGIKYFSKRHLLRQAGEWAVITGGSAGIGRAYANELAKDGLNVVLLGNDLPGLTAAKREIEERHKVKVVVIETDFTEVNMYELISKKLYALSSIACLVNNVGMFYPTHDFLPGSGFVSLEFCRKLIYCNMLAATTITRIVLPKMLKQRPMGSAIINLSSRSALKLCPYMSLYAASKQYIYHFSQCLRHELHDSGILVQTVCPSLVATSMTKIEKSTFLIPDAQTVANTALNLLGVECNTSGYIGHSLVGLALDYLPPCVTKRRIQAYLKKNYSE</sequence>
<reference evidence="5 6" key="1">
    <citation type="journal article" date="2019" name="Gigascience">
        <title>Whole-genome sequence of the oriental lung fluke Paragonimus westermani.</title>
        <authorList>
            <person name="Oey H."/>
            <person name="Zakrzewski M."/>
            <person name="Narain K."/>
            <person name="Devi K.R."/>
            <person name="Agatsuma T."/>
            <person name="Nawaratna S."/>
            <person name="Gobert G.N."/>
            <person name="Jones M.K."/>
            <person name="Ragan M.A."/>
            <person name="McManus D.P."/>
            <person name="Krause L."/>
        </authorList>
    </citation>
    <scope>NUCLEOTIDE SEQUENCE [LARGE SCALE GENOMIC DNA]</scope>
    <source>
        <strain evidence="5 6">IND2009</strain>
    </source>
</reference>
<evidence type="ECO:0000256" key="3">
    <source>
        <dbReference type="ARBA" id="ARBA00023002"/>
    </source>
</evidence>
<gene>
    <name evidence="5" type="ORF">DEA37_0009982</name>
</gene>
<evidence type="ECO:0000313" key="6">
    <source>
        <dbReference type="Proteomes" id="UP000324629"/>
    </source>
</evidence>
<dbReference type="GO" id="GO:0005783">
    <property type="term" value="C:endoplasmic reticulum"/>
    <property type="evidence" value="ECO:0007669"/>
    <property type="project" value="UniProtKB-SubCell"/>
</dbReference>
<dbReference type="Gene3D" id="3.40.50.720">
    <property type="entry name" value="NAD(P)-binding Rossmann-like Domain"/>
    <property type="match status" value="1"/>
</dbReference>
<dbReference type="CDD" id="cd05356">
    <property type="entry name" value="17beta-HSD1_like_SDR_c"/>
    <property type="match status" value="1"/>
</dbReference>
<evidence type="ECO:0000256" key="1">
    <source>
        <dbReference type="ARBA" id="ARBA00004240"/>
    </source>
</evidence>
<dbReference type="EMBL" id="QNGE01000056">
    <property type="protein sequence ID" value="KAA3682189.1"/>
    <property type="molecule type" value="Genomic_DNA"/>
</dbReference>
<evidence type="ECO:0000256" key="4">
    <source>
        <dbReference type="SAM" id="Phobius"/>
    </source>
</evidence>
<name>A0A5J4P371_9TREM</name>
<proteinExistence type="inferred from homology"/>
<organism evidence="5 6">
    <name type="scientific">Paragonimus westermani</name>
    <dbReference type="NCBI Taxonomy" id="34504"/>
    <lineage>
        <taxon>Eukaryota</taxon>
        <taxon>Metazoa</taxon>
        <taxon>Spiralia</taxon>
        <taxon>Lophotrochozoa</taxon>
        <taxon>Platyhelminthes</taxon>
        <taxon>Trematoda</taxon>
        <taxon>Digenea</taxon>
        <taxon>Plagiorchiida</taxon>
        <taxon>Troglotremata</taxon>
        <taxon>Troglotrematidae</taxon>
        <taxon>Paragonimus</taxon>
    </lineage>
</organism>
<keyword evidence="4" id="KW-0472">Membrane</keyword>
<dbReference type="AlphaFoldDB" id="A0A5J4P371"/>
<protein>
    <submittedName>
        <fullName evidence="5">17beta-estradiol 17-dehydrogenase / very-long-chain 3-oxoacyl-CoA reductase</fullName>
    </submittedName>
</protein>
<dbReference type="InterPro" id="IPR002347">
    <property type="entry name" value="SDR_fam"/>
</dbReference>
<dbReference type="SUPFAM" id="SSF51735">
    <property type="entry name" value="NAD(P)-binding Rossmann-fold domains"/>
    <property type="match status" value="1"/>
</dbReference>
<keyword evidence="6" id="KW-1185">Reference proteome</keyword>
<dbReference type="Pfam" id="PF00106">
    <property type="entry name" value="adh_short"/>
    <property type="match status" value="1"/>
</dbReference>
<keyword evidence="4" id="KW-0812">Transmembrane</keyword>
<feature type="transmembrane region" description="Helical" evidence="4">
    <location>
        <begin position="6"/>
        <end position="33"/>
    </location>
</feature>
<evidence type="ECO:0000256" key="2">
    <source>
        <dbReference type="ARBA" id="ARBA00006484"/>
    </source>
</evidence>
<comment type="subcellular location">
    <subcellularLocation>
        <location evidence="1">Endoplasmic reticulum</location>
    </subcellularLocation>
</comment>
<accession>A0A5J4P371</accession>